<feature type="binding site" evidence="12">
    <location>
        <position position="248"/>
    </location>
    <ligand>
        <name>K(+)</name>
        <dbReference type="ChEBI" id="CHEBI:29103"/>
    </ligand>
</feature>
<dbReference type="SUPFAM" id="SSF53613">
    <property type="entry name" value="Ribokinase-like"/>
    <property type="match status" value="1"/>
</dbReference>
<comment type="activity regulation">
    <text evidence="12">Activated by a monovalent cation that binds near, but not in, the active site. The most likely occupant of the site in vivo is potassium. Ion binding induces a conformational change that may alter substrate affinity.</text>
</comment>
<dbReference type="PRINTS" id="PR00990">
    <property type="entry name" value="RIBOKINASE"/>
</dbReference>
<dbReference type="InterPro" id="IPR002173">
    <property type="entry name" value="Carboh/pur_kinase_PfkB_CS"/>
</dbReference>
<evidence type="ECO:0000256" key="3">
    <source>
        <dbReference type="ARBA" id="ARBA00016943"/>
    </source>
</evidence>
<keyword evidence="11 12" id="KW-0119">Carbohydrate metabolism</keyword>
<keyword evidence="15" id="KW-1185">Reference proteome</keyword>
<evidence type="ECO:0000256" key="6">
    <source>
        <dbReference type="ARBA" id="ARBA00022741"/>
    </source>
</evidence>
<keyword evidence="4 12" id="KW-0808">Transferase</keyword>
<evidence type="ECO:0000256" key="7">
    <source>
        <dbReference type="ARBA" id="ARBA00022777"/>
    </source>
</evidence>
<dbReference type="InterPro" id="IPR002139">
    <property type="entry name" value="Ribo/fructo_kinase"/>
</dbReference>
<feature type="binding site" evidence="12">
    <location>
        <begin position="220"/>
        <end position="225"/>
    </location>
    <ligand>
        <name>ATP</name>
        <dbReference type="ChEBI" id="CHEBI:30616"/>
    </ligand>
</feature>
<dbReference type="PANTHER" id="PTHR10584:SF166">
    <property type="entry name" value="RIBOKINASE"/>
    <property type="match status" value="1"/>
</dbReference>
<feature type="binding site" evidence="12">
    <location>
        <position position="285"/>
    </location>
    <ligand>
        <name>K(+)</name>
        <dbReference type="ChEBI" id="CHEBI:29103"/>
    </ligand>
</feature>
<feature type="binding site" evidence="12">
    <location>
        <position position="252"/>
    </location>
    <ligand>
        <name>substrate</name>
    </ligand>
</feature>
<dbReference type="InterPro" id="IPR029056">
    <property type="entry name" value="Ribokinase-like"/>
</dbReference>
<dbReference type="CDD" id="cd01174">
    <property type="entry name" value="ribokinase"/>
    <property type="match status" value="1"/>
</dbReference>
<dbReference type="Pfam" id="PF00294">
    <property type="entry name" value="PfkB"/>
    <property type="match status" value="1"/>
</dbReference>
<comment type="pathway">
    <text evidence="12">Carbohydrate metabolism; D-ribose degradation; D-ribose 5-phosphate from beta-D-ribopyranose: step 2/2.</text>
</comment>
<evidence type="ECO:0000256" key="12">
    <source>
        <dbReference type="HAMAP-Rule" id="MF_01987"/>
    </source>
</evidence>
<keyword evidence="8 12" id="KW-0067">ATP-binding</keyword>
<name>A0ABY6D4H6_9BACT</name>
<evidence type="ECO:0000256" key="1">
    <source>
        <dbReference type="ARBA" id="ARBA00005380"/>
    </source>
</evidence>
<dbReference type="InterPro" id="IPR011877">
    <property type="entry name" value="Ribokinase"/>
</dbReference>
<evidence type="ECO:0000259" key="13">
    <source>
        <dbReference type="Pfam" id="PF00294"/>
    </source>
</evidence>
<dbReference type="Proteomes" id="UP001062165">
    <property type="component" value="Chromosome"/>
</dbReference>
<dbReference type="GO" id="GO:0004747">
    <property type="term" value="F:ribokinase activity"/>
    <property type="evidence" value="ECO:0007669"/>
    <property type="project" value="UniProtKB-EC"/>
</dbReference>
<reference evidence="14" key="1">
    <citation type="submission" date="2022-10" db="EMBL/GenBank/DDBJ databases">
        <title>Comparative genomics and taxonomic characterization of three novel marine species of genus Reichenbachiella exhibiting antioxidant and polysaccharide degradation activities.</title>
        <authorList>
            <person name="Muhammad N."/>
            <person name="Lee Y.-J."/>
            <person name="Ko J."/>
            <person name="Kim S.-G."/>
        </authorList>
    </citation>
    <scope>NUCLEOTIDE SEQUENCE</scope>
    <source>
        <strain evidence="14">Wsw4-B4</strain>
    </source>
</reference>
<keyword evidence="5 12" id="KW-0479">Metal-binding</keyword>
<organism evidence="14 15">
    <name type="scientific">Reichenbachiella carrageenanivorans</name>
    <dbReference type="NCBI Taxonomy" id="2979869"/>
    <lineage>
        <taxon>Bacteria</taxon>
        <taxon>Pseudomonadati</taxon>
        <taxon>Bacteroidota</taxon>
        <taxon>Cytophagia</taxon>
        <taxon>Cytophagales</taxon>
        <taxon>Reichenbachiellaceae</taxon>
        <taxon>Reichenbachiella</taxon>
    </lineage>
</organism>
<dbReference type="NCBIfam" id="NF008353">
    <property type="entry name" value="PRK11142.1"/>
    <property type="match status" value="1"/>
</dbReference>
<feature type="binding site" evidence="12">
    <location>
        <begin position="11"/>
        <end position="13"/>
    </location>
    <ligand>
        <name>substrate</name>
    </ligand>
</feature>
<feature type="binding site" evidence="12">
    <location>
        <position position="184"/>
    </location>
    <ligand>
        <name>ATP</name>
        <dbReference type="ChEBI" id="CHEBI:30616"/>
    </ligand>
</feature>
<feature type="binding site" evidence="12">
    <location>
        <position position="246"/>
    </location>
    <ligand>
        <name>K(+)</name>
        <dbReference type="ChEBI" id="CHEBI:29103"/>
    </ligand>
</feature>
<dbReference type="EMBL" id="CP106735">
    <property type="protein sequence ID" value="UXX81051.1"/>
    <property type="molecule type" value="Genomic_DNA"/>
</dbReference>
<dbReference type="NCBIfam" id="TIGR02152">
    <property type="entry name" value="D_ribokin_bact"/>
    <property type="match status" value="1"/>
</dbReference>
<evidence type="ECO:0000313" key="15">
    <source>
        <dbReference type="Proteomes" id="UP001062165"/>
    </source>
</evidence>
<proteinExistence type="inferred from homology"/>
<keyword evidence="6 12" id="KW-0547">Nucleotide-binding</keyword>
<evidence type="ECO:0000256" key="9">
    <source>
        <dbReference type="ARBA" id="ARBA00022842"/>
    </source>
</evidence>
<comment type="function">
    <text evidence="12">Catalyzes the phosphorylation of ribose at O-5 in a reaction requiring ATP and magnesium. The resulting D-ribose-5-phosphate can then be used either for sythesis of nucleotides, histidine, and tryptophan, or as a component of the pentose phosphate pathway.</text>
</comment>
<evidence type="ECO:0000256" key="8">
    <source>
        <dbReference type="ARBA" id="ARBA00022840"/>
    </source>
</evidence>
<dbReference type="InterPro" id="IPR011611">
    <property type="entry name" value="PfkB_dom"/>
</dbReference>
<dbReference type="HAMAP" id="MF_01987">
    <property type="entry name" value="Ribokinase"/>
    <property type="match status" value="1"/>
</dbReference>
<comment type="cofactor">
    <cofactor evidence="12">
        <name>Mg(2+)</name>
        <dbReference type="ChEBI" id="CHEBI:18420"/>
    </cofactor>
    <text evidence="12">Requires a divalent cation, most likely magnesium in vivo, as an electrophilic catalyst to aid phosphoryl group transfer. It is the chelate of the metal and the nucleotide that is the actual substrate.</text>
</comment>
<evidence type="ECO:0000256" key="10">
    <source>
        <dbReference type="ARBA" id="ARBA00022958"/>
    </source>
</evidence>
<comment type="subunit">
    <text evidence="12">Homodimer.</text>
</comment>
<feature type="binding site" evidence="12">
    <location>
        <position position="282"/>
    </location>
    <ligand>
        <name>K(+)</name>
        <dbReference type="ChEBI" id="CHEBI:29103"/>
    </ligand>
</feature>
<comment type="subcellular location">
    <subcellularLocation>
        <location evidence="12">Cytoplasm</location>
    </subcellularLocation>
</comment>
<feature type="binding site" evidence="12">
    <location>
        <begin position="39"/>
        <end position="43"/>
    </location>
    <ligand>
        <name>substrate</name>
    </ligand>
</feature>
<comment type="caution">
    <text evidence="12">Lacks conserved residue(s) required for the propagation of feature annotation.</text>
</comment>
<sequence>MKKIVVVGSSNTDMIMQLPNIPRPGETLSGGVFTQAAGGKGANQAVAVARAGGAVAFVAKVGQDEFGNQALAGFCAEGIAVSAVTKTAHAASGMAFIFVDAKGENSIGVAGGANDLLTPEDIMQQTSQIEQADILLIQLETPIAAVQKAIALAHVNHKMVILNPAPARVLSEELLAQVDILTPNETEAELLTGIVVSDEASAQQAAQILLGKGVKKVLITVGKQGVWVAENGQIELVPGFEVEARDTTAAGDTFNGALAVALAEDKDLKSAVRFGQAAAAISVTRLGAQPSVPTRNEIEEFLNKN</sequence>
<evidence type="ECO:0000256" key="4">
    <source>
        <dbReference type="ARBA" id="ARBA00022679"/>
    </source>
</evidence>
<keyword evidence="10 12" id="KW-0630">Potassium</keyword>
<feature type="domain" description="Carbohydrate kinase PfkB" evidence="13">
    <location>
        <begin position="1"/>
        <end position="295"/>
    </location>
</feature>
<dbReference type="PROSITE" id="PS00584">
    <property type="entry name" value="PFKB_KINASES_2"/>
    <property type="match status" value="1"/>
</dbReference>
<evidence type="ECO:0000256" key="2">
    <source>
        <dbReference type="ARBA" id="ARBA00012035"/>
    </source>
</evidence>
<evidence type="ECO:0000313" key="14">
    <source>
        <dbReference type="EMBL" id="UXX81051.1"/>
    </source>
</evidence>
<feature type="binding site" evidence="12">
    <location>
        <position position="140"/>
    </location>
    <ligand>
        <name>substrate</name>
    </ligand>
</feature>
<keyword evidence="12" id="KW-0963">Cytoplasm</keyword>
<dbReference type="PANTHER" id="PTHR10584">
    <property type="entry name" value="SUGAR KINASE"/>
    <property type="match status" value="1"/>
</dbReference>
<comment type="catalytic activity">
    <reaction evidence="12">
        <text>D-ribose + ATP = D-ribose 5-phosphate + ADP + H(+)</text>
        <dbReference type="Rhea" id="RHEA:13697"/>
        <dbReference type="ChEBI" id="CHEBI:15378"/>
        <dbReference type="ChEBI" id="CHEBI:30616"/>
        <dbReference type="ChEBI" id="CHEBI:47013"/>
        <dbReference type="ChEBI" id="CHEBI:78346"/>
        <dbReference type="ChEBI" id="CHEBI:456216"/>
        <dbReference type="EC" id="2.7.1.15"/>
    </reaction>
</comment>
<keyword evidence="9 12" id="KW-0460">Magnesium</keyword>
<feature type="active site" description="Proton acceptor" evidence="12">
    <location>
        <position position="252"/>
    </location>
</feature>
<dbReference type="EC" id="2.7.1.15" evidence="2 12"/>
<dbReference type="Gene3D" id="3.40.1190.20">
    <property type="match status" value="1"/>
</dbReference>
<protein>
    <recommendedName>
        <fullName evidence="3 12">Ribokinase</fullName>
        <shortName evidence="12">RK</shortName>
        <ecNumber evidence="2 12">2.7.1.15</ecNumber>
    </recommendedName>
</protein>
<feature type="binding site" evidence="12">
    <location>
        <position position="287"/>
    </location>
    <ligand>
        <name>K(+)</name>
        <dbReference type="ChEBI" id="CHEBI:29103"/>
    </ligand>
</feature>
<keyword evidence="7 12" id="KW-0418">Kinase</keyword>
<comment type="similarity">
    <text evidence="1">Belongs to the carbohydrate kinase pfkB family.</text>
</comment>
<evidence type="ECO:0000256" key="5">
    <source>
        <dbReference type="ARBA" id="ARBA00022723"/>
    </source>
</evidence>
<evidence type="ECO:0000256" key="11">
    <source>
        <dbReference type="ARBA" id="ARBA00023277"/>
    </source>
</evidence>
<feature type="binding site" evidence="12">
    <location>
        <position position="291"/>
    </location>
    <ligand>
        <name>K(+)</name>
        <dbReference type="ChEBI" id="CHEBI:29103"/>
    </ligand>
</feature>
<dbReference type="RefSeq" id="WP_263052780.1">
    <property type="nucleotide sequence ID" value="NZ_CP106735.1"/>
</dbReference>
<accession>A0ABY6D4H6</accession>
<comment type="similarity">
    <text evidence="12">Belongs to the carbohydrate kinase PfkB family. Ribokinase subfamily.</text>
</comment>
<feature type="binding site" evidence="12">
    <location>
        <begin position="251"/>
        <end position="252"/>
    </location>
    <ligand>
        <name>ATP</name>
        <dbReference type="ChEBI" id="CHEBI:30616"/>
    </ligand>
</feature>
<gene>
    <name evidence="12 14" type="primary">rbsK</name>
    <name evidence="14" type="ORF">N7E81_08055</name>
</gene>